<accession>A0ABT7Y5U2</accession>
<comment type="caution">
    <text evidence="1">The sequence shown here is derived from an EMBL/GenBank/DDBJ whole genome shotgun (WGS) entry which is preliminary data.</text>
</comment>
<evidence type="ECO:0000313" key="1">
    <source>
        <dbReference type="EMBL" id="MDN2483417.1"/>
    </source>
</evidence>
<sequence>MVEVKRNPSISLVVIRRDGSGLGGLLLYIKRYALFWNYNVMNLLDKKAIGYANSIIAMINAEINDAASYRLAIDSIFCHVFGHVTKNDKRALSKYNKKSELSKKALLNPTDKRIVEHVVPITVIYLELMSLTEGERKPENIIKIIAKMYKVRRITVEEDLMLSRAGLQNSMPSEFYNAEHELYGDLESRHKKVGIQA</sequence>
<keyword evidence="2" id="KW-1185">Reference proteome</keyword>
<dbReference type="Proteomes" id="UP001169719">
    <property type="component" value="Unassembled WGS sequence"/>
</dbReference>
<reference evidence="1" key="1">
    <citation type="submission" date="2024-05" db="EMBL/GenBank/DDBJ databases">
        <title>Genome Sequences of Four Agar- Degrading Marine Bacteria.</title>
        <authorList>
            <person name="Phillips E.K."/>
            <person name="Shaffer J.C."/>
            <person name="Henson M.W."/>
            <person name="Temperton B."/>
            <person name="Thrash C.J."/>
            <person name="Martin M.O."/>
        </authorList>
    </citation>
    <scope>NUCLEOTIDE SEQUENCE</scope>
    <source>
        <strain evidence="1">EKP203</strain>
    </source>
</reference>
<name>A0ABT7Y5U2_9VIBR</name>
<evidence type="ECO:0000313" key="2">
    <source>
        <dbReference type="Proteomes" id="UP001169719"/>
    </source>
</evidence>
<dbReference type="EMBL" id="JAUEOZ010000002">
    <property type="protein sequence ID" value="MDN2483417.1"/>
    <property type="molecule type" value="Genomic_DNA"/>
</dbReference>
<dbReference type="RefSeq" id="WP_289963477.1">
    <property type="nucleotide sequence ID" value="NZ_JAUEOZ010000002.1"/>
</dbReference>
<organism evidence="1 2">
    <name type="scientific">Vibrio agarivorans</name>
    <dbReference type="NCBI Taxonomy" id="153622"/>
    <lineage>
        <taxon>Bacteria</taxon>
        <taxon>Pseudomonadati</taxon>
        <taxon>Pseudomonadota</taxon>
        <taxon>Gammaproteobacteria</taxon>
        <taxon>Vibrionales</taxon>
        <taxon>Vibrionaceae</taxon>
        <taxon>Vibrio</taxon>
    </lineage>
</organism>
<proteinExistence type="predicted"/>
<protein>
    <recommendedName>
        <fullName evidence="3">DUF1845 domain-containing protein</fullName>
    </recommendedName>
</protein>
<gene>
    <name evidence="1" type="ORF">QWJ08_18900</name>
</gene>
<evidence type="ECO:0008006" key="3">
    <source>
        <dbReference type="Google" id="ProtNLM"/>
    </source>
</evidence>